<comment type="caution">
    <text evidence="1">The sequence shown here is derived from an EMBL/GenBank/DDBJ whole genome shotgun (WGS) entry which is preliminary data.</text>
</comment>
<keyword evidence="2" id="KW-1185">Reference proteome</keyword>
<evidence type="ECO:0000313" key="2">
    <source>
        <dbReference type="Proteomes" id="UP000605846"/>
    </source>
</evidence>
<evidence type="ECO:0000313" key="1">
    <source>
        <dbReference type="EMBL" id="KAF7727411.1"/>
    </source>
</evidence>
<organism evidence="1 2">
    <name type="scientific">Apophysomyces ossiformis</name>
    <dbReference type="NCBI Taxonomy" id="679940"/>
    <lineage>
        <taxon>Eukaryota</taxon>
        <taxon>Fungi</taxon>
        <taxon>Fungi incertae sedis</taxon>
        <taxon>Mucoromycota</taxon>
        <taxon>Mucoromycotina</taxon>
        <taxon>Mucoromycetes</taxon>
        <taxon>Mucorales</taxon>
        <taxon>Mucorineae</taxon>
        <taxon>Mucoraceae</taxon>
        <taxon>Apophysomyces</taxon>
    </lineage>
</organism>
<reference evidence="1" key="1">
    <citation type="submission" date="2020-01" db="EMBL/GenBank/DDBJ databases">
        <title>Genome Sequencing of Three Apophysomyces-Like Fungal Strains Confirms a Novel Fungal Genus in the Mucoromycota with divergent Burkholderia-like Endosymbiotic Bacteria.</title>
        <authorList>
            <person name="Stajich J.E."/>
            <person name="Macias A.M."/>
            <person name="Carter-House D."/>
            <person name="Lovett B."/>
            <person name="Kasson L.R."/>
            <person name="Berry K."/>
            <person name="Grigoriev I."/>
            <person name="Chang Y."/>
            <person name="Spatafora J."/>
            <person name="Kasson M.T."/>
        </authorList>
    </citation>
    <scope>NUCLEOTIDE SEQUENCE</scope>
    <source>
        <strain evidence="1">NRRL A-21654</strain>
    </source>
</reference>
<gene>
    <name evidence="1" type="ORF">EC973_007575</name>
</gene>
<name>A0A8H7BRQ7_9FUNG</name>
<dbReference type="Proteomes" id="UP000605846">
    <property type="component" value="Unassembled WGS sequence"/>
</dbReference>
<sequence length="422" mass="47715">MSTNYFFRTEPSQWQLKDAIDEIELDRPAQPLRTTFGDLKKSLKEVTEKGNETQATAALRLLESWKKIKKEFKKGNRQASMSITADVYVNTGAGSNVTVYNQLPGVKRQETCSDSVTQSWNSREEKRRKIKHVYLSSYYGTDSLESASEWIVNEADVSDLLRDYRSKSVSGAQSRKHLSPARVLSLSFIFLLSPTRKCALTGVPSRTKSAILREAINSAGQIDFIDDATLLSCRAVQRAMTFGEEEVKEQIARLALDASRPGKICATILNDMGRLLYTNQPRRLLRKGNNSNGRLECDLVKLGKELLIALNKLVDYGIDDPEVYGLLVEEEDEATVFKLDIQHDGIYRMVELSKMSVLWKFEDHVMLLPSIVEKLLHVQRLISAQIEKFTMATNLKRPGVHRSSKQATFVRVPCRTPVAVKH</sequence>
<dbReference type="AlphaFoldDB" id="A0A8H7BRQ7"/>
<accession>A0A8H7BRQ7</accession>
<protein>
    <submittedName>
        <fullName evidence="1">Uncharacterized protein</fullName>
    </submittedName>
</protein>
<dbReference type="EMBL" id="JABAYA010000057">
    <property type="protein sequence ID" value="KAF7727411.1"/>
    <property type="molecule type" value="Genomic_DNA"/>
</dbReference>
<proteinExistence type="predicted"/>
<dbReference type="OrthoDB" id="2441332at2759"/>